<accession>A0ABD2PL81</accession>
<proteinExistence type="predicted"/>
<protein>
    <submittedName>
        <fullName evidence="1">Uncharacterized protein</fullName>
    </submittedName>
</protein>
<evidence type="ECO:0000313" key="1">
    <source>
        <dbReference type="EMBL" id="KAL3308285.1"/>
    </source>
</evidence>
<organism evidence="1 2">
    <name type="scientific">Cichlidogyrus casuarinus</name>
    <dbReference type="NCBI Taxonomy" id="1844966"/>
    <lineage>
        <taxon>Eukaryota</taxon>
        <taxon>Metazoa</taxon>
        <taxon>Spiralia</taxon>
        <taxon>Lophotrochozoa</taxon>
        <taxon>Platyhelminthes</taxon>
        <taxon>Monogenea</taxon>
        <taxon>Monopisthocotylea</taxon>
        <taxon>Dactylogyridea</taxon>
        <taxon>Ancyrocephalidae</taxon>
        <taxon>Cichlidogyrus</taxon>
    </lineage>
</organism>
<comment type="caution">
    <text evidence="1">The sequence shown here is derived from an EMBL/GenBank/DDBJ whole genome shotgun (WGS) entry which is preliminary data.</text>
</comment>
<reference evidence="1 2" key="1">
    <citation type="submission" date="2024-11" db="EMBL/GenBank/DDBJ databases">
        <title>Adaptive evolution of stress response genes in parasites aligns with host niche diversity.</title>
        <authorList>
            <person name="Hahn C."/>
            <person name="Resl P."/>
        </authorList>
    </citation>
    <scope>NUCLEOTIDE SEQUENCE [LARGE SCALE GENOMIC DNA]</scope>
    <source>
        <strain evidence="1">EGGRZ-B1_66</strain>
        <tissue evidence="1">Body</tissue>
    </source>
</reference>
<keyword evidence="2" id="KW-1185">Reference proteome</keyword>
<dbReference type="Proteomes" id="UP001626550">
    <property type="component" value="Unassembled WGS sequence"/>
</dbReference>
<sequence>MSQQGFSTGIHYELTTSDKDYKFTGRKEFCCYRILSVLMPKVTQVDDYESFMEAHQIRLKRMNDCYGLELEDRNMNFEINNVDLVNDGLNKAYQVLDELLKDVSFDRVFVSILEVLRFMFSLMLCLTYNLECLSSSHSQVNQEHARGIRSLNIFDSQAKKLLERLTNCPWADSDRPIWLRLLWFVNNVLKALKNPKVFPGFLKHLIDLEFNKFTSSWTASDNVVQLKNHPEIGQVEFLEPFTDETLNSISNSYLISVDQELRKRHP</sequence>
<dbReference type="AlphaFoldDB" id="A0ABD2PL81"/>
<dbReference type="EMBL" id="JBJKFK010005508">
    <property type="protein sequence ID" value="KAL3308285.1"/>
    <property type="molecule type" value="Genomic_DNA"/>
</dbReference>
<name>A0ABD2PL81_9PLAT</name>
<gene>
    <name evidence="1" type="ORF">Ciccas_013185</name>
</gene>
<evidence type="ECO:0000313" key="2">
    <source>
        <dbReference type="Proteomes" id="UP001626550"/>
    </source>
</evidence>